<dbReference type="NCBIfam" id="TIGR01179">
    <property type="entry name" value="galE"/>
    <property type="match status" value="1"/>
</dbReference>
<dbReference type="SUPFAM" id="SSF51735">
    <property type="entry name" value="NAD(P)-binding Rossmann-fold domains"/>
    <property type="match status" value="1"/>
</dbReference>
<dbReference type="Gene3D" id="3.90.25.10">
    <property type="entry name" value="UDP-galactose 4-epimerase, domain 1"/>
    <property type="match status" value="1"/>
</dbReference>
<evidence type="ECO:0000256" key="7">
    <source>
        <dbReference type="ARBA" id="ARBA00023235"/>
    </source>
</evidence>
<dbReference type="GO" id="GO:0005829">
    <property type="term" value="C:cytosol"/>
    <property type="evidence" value="ECO:0007669"/>
    <property type="project" value="TreeGrafter"/>
</dbReference>
<dbReference type="Proteomes" id="UP000019763">
    <property type="component" value="Unassembled WGS sequence"/>
</dbReference>
<comment type="pathway">
    <text evidence="3 8">Carbohydrate metabolism; galactose metabolism.</text>
</comment>
<dbReference type="InterPro" id="IPR001509">
    <property type="entry name" value="Epimerase_deHydtase"/>
</dbReference>
<dbReference type="OrthoDB" id="9402762at2759"/>
<sequence length="339" mass="37273">MVHTILLTGGAGFIGSHTAIQLANTGRYKVVIVDNFANSCMAAVDAVRKLCPESSVEFHNIDISTDVEKLKALKFEGVVHFAALKAVGESVAQPLMYYRNNINCMINVIEAAKHVGAKYFVFSSSATVYQPAEGLLTEQHPLGPSNPYGQTKFMGEQILKDLWVSDHDWKIISLRYFNPIGAHESGTIGEDASKASNLMPCIHRALFMNQRLQVFGDDWPTVDGTGVRDYVHVVDLADGHVAALDGLFGYKEGRYNVYNLGTGRGASVKELMNAFEKASGQKIDHFIGPRRPGDLATVIADPSKAEKELGFKTKRTIEQACADSWKWMSAYPHGFDVKK</sequence>
<protein>
    <recommendedName>
        <fullName evidence="4 8">UDP-glucose 4-epimerase</fullName>
        <ecNumber evidence="4 8">5.1.3.2</ecNumber>
    </recommendedName>
</protein>
<dbReference type="PANTHER" id="PTHR43725">
    <property type="entry name" value="UDP-GLUCOSE 4-EPIMERASE"/>
    <property type="match status" value="1"/>
</dbReference>
<evidence type="ECO:0000256" key="4">
    <source>
        <dbReference type="ARBA" id="ARBA00013189"/>
    </source>
</evidence>
<dbReference type="InterPro" id="IPR005886">
    <property type="entry name" value="UDP_G4E"/>
</dbReference>
<evidence type="ECO:0000313" key="11">
    <source>
        <dbReference type="Proteomes" id="UP000019763"/>
    </source>
</evidence>
<dbReference type="Pfam" id="PF01370">
    <property type="entry name" value="Epimerase"/>
    <property type="match status" value="1"/>
</dbReference>
<proteinExistence type="inferred from homology"/>
<gene>
    <name evidence="10" type="ORF">GNI_103620</name>
</gene>
<comment type="similarity">
    <text evidence="8">Belongs to the NAD(P)-dependent epimerase/dehydratase family.</text>
</comment>
<comment type="cofactor">
    <cofactor evidence="2 8">
        <name>NAD(+)</name>
        <dbReference type="ChEBI" id="CHEBI:57540"/>
    </cofactor>
</comment>
<evidence type="ECO:0000313" key="10">
    <source>
        <dbReference type="EMBL" id="EZG56486.1"/>
    </source>
</evidence>
<dbReference type="InterPro" id="IPR036291">
    <property type="entry name" value="NAD(P)-bd_dom_sf"/>
</dbReference>
<evidence type="ECO:0000256" key="3">
    <source>
        <dbReference type="ARBA" id="ARBA00004947"/>
    </source>
</evidence>
<evidence type="ECO:0000256" key="5">
    <source>
        <dbReference type="ARBA" id="ARBA00023027"/>
    </source>
</evidence>
<dbReference type="RefSeq" id="XP_011131261.1">
    <property type="nucleotide sequence ID" value="XM_011132959.1"/>
</dbReference>
<dbReference type="EC" id="5.1.3.2" evidence="4 8"/>
<keyword evidence="6" id="KW-0299">Galactose metabolism</keyword>
<dbReference type="AlphaFoldDB" id="A0A023B4J6"/>
<dbReference type="UniPathway" id="UPA00214"/>
<comment type="catalytic activity">
    <reaction evidence="1 8">
        <text>UDP-alpha-D-glucose = UDP-alpha-D-galactose</text>
        <dbReference type="Rhea" id="RHEA:22168"/>
        <dbReference type="ChEBI" id="CHEBI:58885"/>
        <dbReference type="ChEBI" id="CHEBI:66914"/>
        <dbReference type="EC" id="5.1.3.2"/>
    </reaction>
</comment>
<keyword evidence="5 8" id="KW-0520">NAD</keyword>
<keyword evidence="8" id="KW-0119">Carbohydrate metabolism</keyword>
<evidence type="ECO:0000256" key="1">
    <source>
        <dbReference type="ARBA" id="ARBA00000083"/>
    </source>
</evidence>
<dbReference type="EMBL" id="AFNH02000774">
    <property type="protein sequence ID" value="EZG56486.1"/>
    <property type="molecule type" value="Genomic_DNA"/>
</dbReference>
<keyword evidence="11" id="KW-1185">Reference proteome</keyword>
<dbReference type="GO" id="GO:0003978">
    <property type="term" value="F:UDP-glucose 4-epimerase activity"/>
    <property type="evidence" value="ECO:0007669"/>
    <property type="project" value="UniProtKB-UniRule"/>
</dbReference>
<dbReference type="PRINTS" id="PR01713">
    <property type="entry name" value="NUCEPIMERASE"/>
</dbReference>
<dbReference type="VEuPathDB" id="CryptoDB:GNI_103620"/>
<accession>A0A023B4J6</accession>
<comment type="caution">
    <text evidence="10">The sequence shown here is derived from an EMBL/GenBank/DDBJ whole genome shotgun (WGS) entry which is preliminary data.</text>
</comment>
<dbReference type="eggNOG" id="KOG1371">
    <property type="taxonomic scope" value="Eukaryota"/>
</dbReference>
<organism evidence="10 11">
    <name type="scientific">Gregarina niphandrodes</name>
    <name type="common">Septate eugregarine</name>
    <dbReference type="NCBI Taxonomy" id="110365"/>
    <lineage>
        <taxon>Eukaryota</taxon>
        <taxon>Sar</taxon>
        <taxon>Alveolata</taxon>
        <taxon>Apicomplexa</taxon>
        <taxon>Conoidasida</taxon>
        <taxon>Gregarinasina</taxon>
        <taxon>Eugregarinorida</taxon>
        <taxon>Gregarinidae</taxon>
        <taxon>Gregarina</taxon>
    </lineage>
</organism>
<reference evidence="10" key="1">
    <citation type="submission" date="2013-12" db="EMBL/GenBank/DDBJ databases">
        <authorList>
            <person name="Omoto C.K."/>
            <person name="Sibley D."/>
            <person name="Venepally P."/>
            <person name="Hadjithomas M."/>
            <person name="Karamycheva S."/>
            <person name="Brunk B."/>
            <person name="Roos D."/>
            <person name="Caler E."/>
            <person name="Lorenzi H."/>
        </authorList>
    </citation>
    <scope>NUCLEOTIDE SEQUENCE</scope>
</reference>
<evidence type="ECO:0000256" key="2">
    <source>
        <dbReference type="ARBA" id="ARBA00001911"/>
    </source>
</evidence>
<name>A0A023B4J6_GRENI</name>
<dbReference type="OMA" id="GEHLICN"/>
<dbReference type="GO" id="GO:0006012">
    <property type="term" value="P:galactose metabolic process"/>
    <property type="evidence" value="ECO:0007669"/>
    <property type="project" value="UniProtKB-UniPathway"/>
</dbReference>
<evidence type="ECO:0000256" key="6">
    <source>
        <dbReference type="ARBA" id="ARBA00023144"/>
    </source>
</evidence>
<comment type="subunit">
    <text evidence="8">Homodimer.</text>
</comment>
<feature type="domain" description="NAD-dependent epimerase/dehydratase" evidence="9">
    <location>
        <begin position="5"/>
        <end position="260"/>
    </location>
</feature>
<evidence type="ECO:0000256" key="8">
    <source>
        <dbReference type="RuleBase" id="RU366046"/>
    </source>
</evidence>
<keyword evidence="7 8" id="KW-0413">Isomerase</keyword>
<evidence type="ECO:0000259" key="9">
    <source>
        <dbReference type="Pfam" id="PF01370"/>
    </source>
</evidence>
<dbReference type="CDD" id="cd05247">
    <property type="entry name" value="UDP_G4E_1_SDR_e"/>
    <property type="match status" value="1"/>
</dbReference>
<dbReference type="GeneID" id="22913681"/>
<dbReference type="PANTHER" id="PTHR43725:SF47">
    <property type="entry name" value="UDP-GLUCOSE 4-EPIMERASE"/>
    <property type="match status" value="1"/>
</dbReference>
<dbReference type="Gene3D" id="3.40.50.720">
    <property type="entry name" value="NAD(P)-binding Rossmann-like Domain"/>
    <property type="match status" value="1"/>
</dbReference>